<evidence type="ECO:0000256" key="1">
    <source>
        <dbReference type="ARBA" id="ARBA00005194"/>
    </source>
</evidence>
<dbReference type="PRINTS" id="PR01071">
    <property type="entry name" value="ACOABIOTINCC"/>
</dbReference>
<evidence type="ECO:0000313" key="10">
    <source>
        <dbReference type="EMBL" id="MFC5810144.1"/>
    </source>
</evidence>
<dbReference type="InterPro" id="IPR001249">
    <property type="entry name" value="AcCoA_biotinCC"/>
</dbReference>
<dbReference type="PROSITE" id="PS00188">
    <property type="entry name" value="BIOTIN"/>
    <property type="match status" value="1"/>
</dbReference>
<evidence type="ECO:0000256" key="4">
    <source>
        <dbReference type="ARBA" id="ARBA00022832"/>
    </source>
</evidence>
<comment type="pathway">
    <text evidence="1 8">Lipid metabolism; fatty acid biosynthesis.</text>
</comment>
<dbReference type="RefSeq" id="WP_159775281.1">
    <property type="nucleotide sequence ID" value="NZ_JAQOSL010000048.1"/>
</dbReference>
<dbReference type="SUPFAM" id="SSF51230">
    <property type="entry name" value="Single hybrid motif"/>
    <property type="match status" value="1"/>
</dbReference>
<feature type="domain" description="Lipoyl-binding" evidence="9">
    <location>
        <begin position="1"/>
        <end position="80"/>
    </location>
</feature>
<evidence type="ECO:0000256" key="6">
    <source>
        <dbReference type="ARBA" id="ARBA00023160"/>
    </source>
</evidence>
<dbReference type="Proteomes" id="UP001596112">
    <property type="component" value="Unassembled WGS sequence"/>
</dbReference>
<keyword evidence="5 8" id="KW-0443">Lipid metabolism</keyword>
<evidence type="ECO:0000256" key="7">
    <source>
        <dbReference type="ARBA" id="ARBA00023267"/>
    </source>
</evidence>
<dbReference type="Gene3D" id="2.40.50.100">
    <property type="match status" value="1"/>
</dbReference>
<keyword evidence="7 8" id="KW-0092">Biotin</keyword>
<dbReference type="InterPro" id="IPR050709">
    <property type="entry name" value="Biotin_Carboxyl_Carrier/Decarb"/>
</dbReference>
<protein>
    <recommendedName>
        <fullName evidence="2 8">Biotin carboxyl carrier protein of acetyl-CoA carboxylase</fullName>
    </recommendedName>
</protein>
<dbReference type="Pfam" id="PF00364">
    <property type="entry name" value="Biotin_lipoyl"/>
    <property type="match status" value="1"/>
</dbReference>
<comment type="function">
    <text evidence="8">This protein is a component of the acetyl coenzyme A carboxylase complex; first, biotin carboxylase catalyzes the carboxylation of the carrier protein and then the transcarboxylase transfers the carboxyl group to form malonyl-CoA.</text>
</comment>
<accession>A0ABW1BAF2</accession>
<dbReference type="EMBL" id="JBHSNZ010000015">
    <property type="protein sequence ID" value="MFC5810144.1"/>
    <property type="molecule type" value="Genomic_DNA"/>
</dbReference>
<evidence type="ECO:0000256" key="3">
    <source>
        <dbReference type="ARBA" id="ARBA00022516"/>
    </source>
</evidence>
<dbReference type="NCBIfam" id="NF005457">
    <property type="entry name" value="PRK07051.1"/>
    <property type="match status" value="1"/>
</dbReference>
<keyword evidence="11" id="KW-1185">Reference proteome</keyword>
<reference evidence="11" key="1">
    <citation type="journal article" date="2019" name="Int. J. Syst. Evol. Microbiol.">
        <title>The Global Catalogue of Microorganisms (GCM) 10K type strain sequencing project: providing services to taxonomists for standard genome sequencing and annotation.</title>
        <authorList>
            <consortium name="The Broad Institute Genomics Platform"/>
            <consortium name="The Broad Institute Genome Sequencing Center for Infectious Disease"/>
            <person name="Wu L."/>
            <person name="Ma J."/>
        </authorList>
    </citation>
    <scope>NUCLEOTIDE SEQUENCE [LARGE SCALE GENOMIC DNA]</scope>
    <source>
        <strain evidence="11">JCM 9918</strain>
    </source>
</reference>
<gene>
    <name evidence="10" type="ORF">ACFQGO_22010</name>
</gene>
<dbReference type="InterPro" id="IPR011053">
    <property type="entry name" value="Single_hybrid_motif"/>
</dbReference>
<evidence type="ECO:0000256" key="5">
    <source>
        <dbReference type="ARBA" id="ARBA00023098"/>
    </source>
</evidence>
<evidence type="ECO:0000256" key="2">
    <source>
        <dbReference type="ARBA" id="ARBA00017562"/>
    </source>
</evidence>
<dbReference type="PANTHER" id="PTHR45266">
    <property type="entry name" value="OXALOACETATE DECARBOXYLASE ALPHA CHAIN"/>
    <property type="match status" value="1"/>
</dbReference>
<evidence type="ECO:0000256" key="8">
    <source>
        <dbReference type="RuleBase" id="RU364072"/>
    </source>
</evidence>
<sequence length="80" mass="8502">MSEEKTVAAPFPGVFYRRPDPESPPFVNVGDVVEAGTVVGLIEVMKMFQEIQAGASGHVTAVLVENEQAVDAGQTLLTVE</sequence>
<organism evidence="10 11">
    <name type="scientific">Streptomyces heilongjiangensis</name>
    <dbReference type="NCBI Taxonomy" id="945052"/>
    <lineage>
        <taxon>Bacteria</taxon>
        <taxon>Bacillati</taxon>
        <taxon>Actinomycetota</taxon>
        <taxon>Actinomycetes</taxon>
        <taxon>Kitasatosporales</taxon>
        <taxon>Streptomycetaceae</taxon>
        <taxon>Streptomyces</taxon>
    </lineage>
</organism>
<evidence type="ECO:0000259" key="9">
    <source>
        <dbReference type="PROSITE" id="PS50968"/>
    </source>
</evidence>
<dbReference type="InterPro" id="IPR000089">
    <property type="entry name" value="Biotin_lipoyl"/>
</dbReference>
<keyword evidence="4 8" id="KW-0276">Fatty acid metabolism</keyword>
<dbReference type="CDD" id="cd06850">
    <property type="entry name" value="biotinyl_domain"/>
    <property type="match status" value="1"/>
</dbReference>
<keyword evidence="3 8" id="KW-0444">Lipid biosynthesis</keyword>
<dbReference type="InterPro" id="IPR001882">
    <property type="entry name" value="Biotin_BS"/>
</dbReference>
<dbReference type="PANTHER" id="PTHR45266:SF3">
    <property type="entry name" value="OXALOACETATE DECARBOXYLASE ALPHA CHAIN"/>
    <property type="match status" value="1"/>
</dbReference>
<proteinExistence type="predicted"/>
<keyword evidence="6 8" id="KW-0275">Fatty acid biosynthesis</keyword>
<name>A0ABW1BAF2_9ACTN</name>
<dbReference type="PROSITE" id="PS50968">
    <property type="entry name" value="BIOTINYL_LIPOYL"/>
    <property type="match status" value="1"/>
</dbReference>
<evidence type="ECO:0000313" key="11">
    <source>
        <dbReference type="Proteomes" id="UP001596112"/>
    </source>
</evidence>
<comment type="caution">
    <text evidence="10">The sequence shown here is derived from an EMBL/GenBank/DDBJ whole genome shotgun (WGS) entry which is preliminary data.</text>
</comment>